<sequence length="100" mass="11558">MCSSFGLMLNNWHADNISTNISLRSSRKDSGDFSRKNLRQRYPINEQKDSHGAIHEIIWISRREDSTGGLENVYNNTVTTNLVSFFQYRTFRGRTVKTIG</sequence>
<accession>A0ABN7BEA2</accession>
<dbReference type="EMBL" id="AP028922">
    <property type="protein sequence ID" value="BET02700.1"/>
    <property type="molecule type" value="Genomic_DNA"/>
</dbReference>
<name>A0ABN7BEA2_9HEMI</name>
<evidence type="ECO:0000313" key="2">
    <source>
        <dbReference type="Proteomes" id="UP001307889"/>
    </source>
</evidence>
<reference evidence="1 2" key="1">
    <citation type="submission" date="2023-09" db="EMBL/GenBank/DDBJ databases">
        <title>Nesidiocoris tenuis whole genome shotgun sequence.</title>
        <authorList>
            <person name="Shibata T."/>
            <person name="Shimoda M."/>
            <person name="Kobayashi T."/>
            <person name="Uehara T."/>
        </authorList>
    </citation>
    <scope>NUCLEOTIDE SEQUENCE [LARGE SCALE GENOMIC DNA]</scope>
    <source>
        <strain evidence="1 2">Japan</strain>
    </source>
</reference>
<proteinExistence type="predicted"/>
<organism evidence="1 2">
    <name type="scientific">Nesidiocoris tenuis</name>
    <dbReference type="NCBI Taxonomy" id="355587"/>
    <lineage>
        <taxon>Eukaryota</taxon>
        <taxon>Metazoa</taxon>
        <taxon>Ecdysozoa</taxon>
        <taxon>Arthropoda</taxon>
        <taxon>Hexapoda</taxon>
        <taxon>Insecta</taxon>
        <taxon>Pterygota</taxon>
        <taxon>Neoptera</taxon>
        <taxon>Paraneoptera</taxon>
        <taxon>Hemiptera</taxon>
        <taxon>Heteroptera</taxon>
        <taxon>Panheteroptera</taxon>
        <taxon>Cimicomorpha</taxon>
        <taxon>Miridae</taxon>
        <taxon>Dicyphina</taxon>
        <taxon>Nesidiocoris</taxon>
    </lineage>
</organism>
<gene>
    <name evidence="1" type="ORF">NTJ_15519</name>
</gene>
<keyword evidence="2" id="KW-1185">Reference proteome</keyword>
<protein>
    <submittedName>
        <fullName evidence="1">Uncharacterized protein</fullName>
    </submittedName>
</protein>
<evidence type="ECO:0000313" key="1">
    <source>
        <dbReference type="EMBL" id="BET02700.1"/>
    </source>
</evidence>
<dbReference type="Proteomes" id="UP001307889">
    <property type="component" value="Chromosome 14"/>
</dbReference>